<dbReference type="Proteomes" id="UP000557717">
    <property type="component" value="Unassembled WGS sequence"/>
</dbReference>
<comment type="caution">
    <text evidence="2">The sequence shown here is derived from an EMBL/GenBank/DDBJ whole genome shotgun (WGS) entry which is preliminary data.</text>
</comment>
<evidence type="ECO:0000313" key="3">
    <source>
        <dbReference type="Proteomes" id="UP000557717"/>
    </source>
</evidence>
<proteinExistence type="predicted"/>
<feature type="compositionally biased region" description="Low complexity" evidence="1">
    <location>
        <begin position="56"/>
        <end position="77"/>
    </location>
</feature>
<dbReference type="EMBL" id="JACHFD010000010">
    <property type="protein sequence ID" value="MBB5352108.1"/>
    <property type="molecule type" value="Genomic_DNA"/>
</dbReference>
<accession>A0A840VBQ4</accession>
<sequence>MRAAEFEAYLKNRFRPCLCEKAPLVRLQLASRGLGEGCRAPCGRRFALRSSITGKSPAPFTSASASAWSAPSYARPN</sequence>
<gene>
    <name evidence="2" type="ORF">HNR46_002349</name>
</gene>
<evidence type="ECO:0000313" key="2">
    <source>
        <dbReference type="EMBL" id="MBB5352108.1"/>
    </source>
</evidence>
<keyword evidence="3" id="KW-1185">Reference proteome</keyword>
<evidence type="ECO:0000256" key="1">
    <source>
        <dbReference type="SAM" id="MobiDB-lite"/>
    </source>
</evidence>
<protein>
    <submittedName>
        <fullName evidence="2">Uncharacterized protein</fullName>
    </submittedName>
</protein>
<name>A0A840VBQ4_9BACT</name>
<organism evidence="2 3">
    <name type="scientific">Haloferula luteola</name>
    <dbReference type="NCBI Taxonomy" id="595692"/>
    <lineage>
        <taxon>Bacteria</taxon>
        <taxon>Pseudomonadati</taxon>
        <taxon>Verrucomicrobiota</taxon>
        <taxon>Verrucomicrobiia</taxon>
        <taxon>Verrucomicrobiales</taxon>
        <taxon>Verrucomicrobiaceae</taxon>
        <taxon>Haloferula</taxon>
    </lineage>
</organism>
<dbReference type="AlphaFoldDB" id="A0A840VBQ4"/>
<feature type="region of interest" description="Disordered" evidence="1">
    <location>
        <begin position="53"/>
        <end position="77"/>
    </location>
</feature>
<reference evidence="2 3" key="1">
    <citation type="submission" date="2020-08" db="EMBL/GenBank/DDBJ databases">
        <title>Genomic Encyclopedia of Type Strains, Phase IV (KMG-IV): sequencing the most valuable type-strain genomes for metagenomic binning, comparative biology and taxonomic classification.</title>
        <authorList>
            <person name="Goeker M."/>
        </authorList>
    </citation>
    <scope>NUCLEOTIDE SEQUENCE [LARGE SCALE GENOMIC DNA]</scope>
    <source>
        <strain evidence="2 3">YC6886</strain>
    </source>
</reference>